<dbReference type="GO" id="GO:0046474">
    <property type="term" value="P:glycerophospholipid biosynthetic process"/>
    <property type="evidence" value="ECO:0007669"/>
    <property type="project" value="TreeGrafter"/>
</dbReference>
<keyword evidence="15" id="KW-0808">Transferase</keyword>
<evidence type="ECO:0000256" key="5">
    <source>
        <dbReference type="ARBA" id="ARBA00014944"/>
    </source>
</evidence>
<evidence type="ECO:0000256" key="14">
    <source>
        <dbReference type="SAM" id="Phobius"/>
    </source>
</evidence>
<feature type="transmembrane region" description="Helical" evidence="14">
    <location>
        <begin position="121"/>
        <end position="139"/>
    </location>
</feature>
<comment type="caution">
    <text evidence="15">The sequence shown here is derived from an EMBL/GenBank/DDBJ whole genome shotgun (WGS) entry which is preliminary data.</text>
</comment>
<keyword evidence="6" id="KW-0444">Lipid biosynthesis</keyword>
<keyword evidence="12" id="KW-1208">Phospholipid metabolism</keyword>
<dbReference type="InterPro" id="IPR004570">
    <property type="entry name" value="Phosphatidylglycerol_P_synth"/>
</dbReference>
<evidence type="ECO:0000256" key="1">
    <source>
        <dbReference type="ARBA" id="ARBA00004141"/>
    </source>
</evidence>
<evidence type="ECO:0000256" key="3">
    <source>
        <dbReference type="ARBA" id="ARBA00010441"/>
    </source>
</evidence>
<keyword evidence="7 14" id="KW-0812">Transmembrane</keyword>
<dbReference type="Gene3D" id="1.20.120.1760">
    <property type="match status" value="1"/>
</dbReference>
<keyword evidence="9" id="KW-0443">Lipid metabolism</keyword>
<evidence type="ECO:0000256" key="4">
    <source>
        <dbReference type="ARBA" id="ARBA00013170"/>
    </source>
</evidence>
<organism evidence="15 16">
    <name type="scientific">Sedimenticola selenatireducens</name>
    <dbReference type="NCBI Taxonomy" id="191960"/>
    <lineage>
        <taxon>Bacteria</taxon>
        <taxon>Pseudomonadati</taxon>
        <taxon>Pseudomonadota</taxon>
        <taxon>Gammaproteobacteria</taxon>
        <taxon>Chromatiales</taxon>
        <taxon>Sedimenticolaceae</taxon>
        <taxon>Sedimenticola</taxon>
    </lineage>
</organism>
<comment type="subcellular location">
    <subcellularLocation>
        <location evidence="1">Membrane</location>
        <topology evidence="1">Multi-pass membrane protein</topology>
    </subcellularLocation>
</comment>
<feature type="transmembrane region" description="Helical" evidence="14">
    <location>
        <begin position="71"/>
        <end position="100"/>
    </location>
</feature>
<dbReference type="PANTHER" id="PTHR14269">
    <property type="entry name" value="CDP-DIACYLGLYCEROL--GLYCEROL-3-PHOSPHATE 3-PHOSPHATIDYLTRANSFERASE-RELATED"/>
    <property type="match status" value="1"/>
</dbReference>
<dbReference type="PIRSF" id="PIRSF000847">
    <property type="entry name" value="Phos_ph_gly_syn"/>
    <property type="match status" value="1"/>
</dbReference>
<keyword evidence="11" id="KW-0594">Phospholipid biosynthesis</keyword>
<reference evidence="15 16" key="1">
    <citation type="submission" date="2017-11" db="EMBL/GenBank/DDBJ databases">
        <title>Genome-resolved metagenomics identifies genetic mobility, metabolic interactions, and unexpected diversity in perchlorate-reducing communities.</title>
        <authorList>
            <person name="Barnum T.P."/>
            <person name="Figueroa I.A."/>
            <person name="Carlstrom C.I."/>
            <person name="Lucas L.N."/>
            <person name="Engelbrektson A.L."/>
            <person name="Coates J.D."/>
        </authorList>
    </citation>
    <scope>NUCLEOTIDE SEQUENCE [LARGE SCALE GENOMIC DNA]</scope>
    <source>
        <strain evidence="15">BM301</strain>
    </source>
</reference>
<name>A0A2N6CSF0_9GAMM</name>
<sequence length="184" mass="20347">MKREDIPNLISILRIFISVPVVWMLLEQQFGVALVLFAIAGISDGLDGYLAKHYGWQSQLGGLLDPLADKVLLVSSYLTLALIGIIPVWLVLLVILRDLVIVTGALVYHFRVMELTANPSFLSKINTFSQIILVLAVVLDRGLVALPAVLIVSLVWLVMATTVASGVNYVWVWSRLAMAHQKER</sequence>
<evidence type="ECO:0000256" key="11">
    <source>
        <dbReference type="ARBA" id="ARBA00023209"/>
    </source>
</evidence>
<evidence type="ECO:0000256" key="9">
    <source>
        <dbReference type="ARBA" id="ARBA00023098"/>
    </source>
</evidence>
<dbReference type="GO" id="GO:0016020">
    <property type="term" value="C:membrane"/>
    <property type="evidence" value="ECO:0007669"/>
    <property type="project" value="UniProtKB-SubCell"/>
</dbReference>
<comment type="similarity">
    <text evidence="3">Belongs to the CDP-alcohol phosphatidyltransferase class-I family.</text>
</comment>
<dbReference type="EMBL" id="PKUN01000030">
    <property type="protein sequence ID" value="PLX59999.1"/>
    <property type="molecule type" value="Genomic_DNA"/>
</dbReference>
<evidence type="ECO:0000313" key="15">
    <source>
        <dbReference type="EMBL" id="PLX59999.1"/>
    </source>
</evidence>
<gene>
    <name evidence="15" type="ORF">C0630_17645</name>
</gene>
<evidence type="ECO:0000256" key="8">
    <source>
        <dbReference type="ARBA" id="ARBA00022989"/>
    </source>
</evidence>
<dbReference type="STRING" id="1111735.GCA_000428045_03036"/>
<dbReference type="InterPro" id="IPR050324">
    <property type="entry name" value="CDP-alcohol_PTase-I"/>
</dbReference>
<dbReference type="PANTHER" id="PTHR14269:SF11">
    <property type="entry name" value="CDP-DIACYLGLYCEROL--GLYCEROL-3-PHOSPHATE 3-PHOSPHATIDYLTRANSFERASE"/>
    <property type="match status" value="1"/>
</dbReference>
<dbReference type="Proteomes" id="UP000235015">
    <property type="component" value="Unassembled WGS sequence"/>
</dbReference>
<accession>A0A2N6CSF0</accession>
<keyword evidence="10 14" id="KW-0472">Membrane</keyword>
<evidence type="ECO:0000313" key="16">
    <source>
        <dbReference type="Proteomes" id="UP000235015"/>
    </source>
</evidence>
<dbReference type="EC" id="2.7.8.5" evidence="4"/>
<evidence type="ECO:0000256" key="13">
    <source>
        <dbReference type="ARBA" id="ARBA00048586"/>
    </source>
</evidence>
<keyword evidence="8 14" id="KW-1133">Transmembrane helix</keyword>
<dbReference type="Pfam" id="PF01066">
    <property type="entry name" value="CDP-OH_P_transf"/>
    <property type="match status" value="1"/>
</dbReference>
<comment type="catalytic activity">
    <reaction evidence="13">
        <text>a CDP-1,2-diacyl-sn-glycerol + sn-glycerol 3-phosphate = a 1,2-diacyl-sn-glycero-3-phospho-(1'-sn-glycero-3'-phosphate) + CMP + H(+)</text>
        <dbReference type="Rhea" id="RHEA:12593"/>
        <dbReference type="ChEBI" id="CHEBI:15378"/>
        <dbReference type="ChEBI" id="CHEBI:57597"/>
        <dbReference type="ChEBI" id="CHEBI:58332"/>
        <dbReference type="ChEBI" id="CHEBI:60110"/>
        <dbReference type="ChEBI" id="CHEBI:60377"/>
        <dbReference type="EC" id="2.7.8.5"/>
    </reaction>
</comment>
<evidence type="ECO:0000256" key="2">
    <source>
        <dbReference type="ARBA" id="ARBA00005042"/>
    </source>
</evidence>
<evidence type="ECO:0000256" key="7">
    <source>
        <dbReference type="ARBA" id="ARBA00022692"/>
    </source>
</evidence>
<evidence type="ECO:0000256" key="10">
    <source>
        <dbReference type="ARBA" id="ARBA00023136"/>
    </source>
</evidence>
<dbReference type="GO" id="GO:0008444">
    <property type="term" value="F:CDP-diacylglycerol-glycerol-3-phosphate 3-phosphatidyltransferase activity"/>
    <property type="evidence" value="ECO:0007669"/>
    <property type="project" value="UniProtKB-EC"/>
</dbReference>
<proteinExistence type="inferred from homology"/>
<dbReference type="InterPro" id="IPR000462">
    <property type="entry name" value="CDP-OH_P_trans"/>
</dbReference>
<dbReference type="AlphaFoldDB" id="A0A2N6CSF0"/>
<evidence type="ECO:0000256" key="12">
    <source>
        <dbReference type="ARBA" id="ARBA00023264"/>
    </source>
</evidence>
<comment type="pathway">
    <text evidence="2">Phospholipid metabolism; phosphatidylglycerol biosynthesis; phosphatidylglycerol from CDP-diacylglycerol: step 1/2.</text>
</comment>
<feature type="transmembrane region" description="Helical" evidence="14">
    <location>
        <begin position="145"/>
        <end position="172"/>
    </location>
</feature>
<protein>
    <recommendedName>
        <fullName evidence="5">CDP-diacylglycerol--glycerol-3-phosphate 3-phosphatidyltransferase</fullName>
        <ecNumber evidence="4">2.7.8.5</ecNumber>
    </recommendedName>
</protein>
<evidence type="ECO:0000256" key="6">
    <source>
        <dbReference type="ARBA" id="ARBA00022516"/>
    </source>
</evidence>
<dbReference type="InterPro" id="IPR043130">
    <property type="entry name" value="CDP-OH_PTrfase_TM_dom"/>
</dbReference>